<organism evidence="2 3">
    <name type="scientific">Scophthalmus maximus</name>
    <name type="common">Turbot</name>
    <name type="synonym">Psetta maxima</name>
    <dbReference type="NCBI Taxonomy" id="52904"/>
    <lineage>
        <taxon>Eukaryota</taxon>
        <taxon>Metazoa</taxon>
        <taxon>Chordata</taxon>
        <taxon>Craniata</taxon>
        <taxon>Vertebrata</taxon>
        <taxon>Euteleostomi</taxon>
        <taxon>Actinopterygii</taxon>
        <taxon>Neopterygii</taxon>
        <taxon>Teleostei</taxon>
        <taxon>Neoteleostei</taxon>
        <taxon>Acanthomorphata</taxon>
        <taxon>Carangaria</taxon>
        <taxon>Pleuronectiformes</taxon>
        <taxon>Pleuronectoidei</taxon>
        <taxon>Scophthalmidae</taxon>
        <taxon>Scophthalmus</taxon>
    </lineage>
</organism>
<name>A0A2U9CHK0_SCOMX</name>
<keyword evidence="3" id="KW-1185">Reference proteome</keyword>
<evidence type="ECO:0000313" key="2">
    <source>
        <dbReference type="EMBL" id="AWP15968.1"/>
    </source>
</evidence>
<evidence type="ECO:0000256" key="1">
    <source>
        <dbReference type="SAM" id="MobiDB-lite"/>
    </source>
</evidence>
<protein>
    <submittedName>
        <fullName evidence="2">Uncharacterized protein</fullName>
    </submittedName>
</protein>
<evidence type="ECO:0000313" key="3">
    <source>
        <dbReference type="Proteomes" id="UP000246464"/>
    </source>
</evidence>
<accession>A0A2U9CHK0</accession>
<feature type="region of interest" description="Disordered" evidence="1">
    <location>
        <begin position="60"/>
        <end position="80"/>
    </location>
</feature>
<sequence>MRRVDRAVKTGVVFQRGEHGASDIQIQLPASLLDFHKKHLGLSLSRLWFGAKLSRFEVRAKRTDPPAPGQAEVEGRPCSS</sequence>
<proteinExistence type="predicted"/>
<dbReference type="Proteomes" id="UP000246464">
    <property type="component" value="Chromosome 17"/>
</dbReference>
<feature type="non-terminal residue" evidence="2">
    <location>
        <position position="80"/>
    </location>
</feature>
<dbReference type="EMBL" id="CP026259">
    <property type="protein sequence ID" value="AWP15968.1"/>
    <property type="molecule type" value="Genomic_DNA"/>
</dbReference>
<gene>
    <name evidence="2" type="ORF">SMAX5B_008962</name>
</gene>
<dbReference type="AlphaFoldDB" id="A0A2U9CHK0"/>
<reference evidence="2 3" key="1">
    <citation type="submission" date="2017-12" db="EMBL/GenBank/DDBJ databases">
        <title>Integrating genomic resources of turbot (Scophthalmus maximus) in depth evaluation of genetic and physical mapping variation across individuals.</title>
        <authorList>
            <person name="Martinez P."/>
        </authorList>
    </citation>
    <scope>NUCLEOTIDE SEQUENCE [LARGE SCALE GENOMIC DNA]</scope>
</reference>